<feature type="transmembrane region" description="Helical" evidence="10">
    <location>
        <begin position="141"/>
        <end position="162"/>
    </location>
</feature>
<dbReference type="GO" id="GO:0009922">
    <property type="term" value="F:fatty acid elongase activity"/>
    <property type="evidence" value="ECO:0007669"/>
    <property type="project" value="UniProtKB-EC"/>
</dbReference>
<dbReference type="EMBL" id="OC918905">
    <property type="protein sequence ID" value="CAD7650343.1"/>
    <property type="molecule type" value="Genomic_DNA"/>
</dbReference>
<feature type="transmembrane region" description="Helical" evidence="10">
    <location>
        <begin position="262"/>
        <end position="282"/>
    </location>
</feature>
<dbReference type="GO" id="GO:0030148">
    <property type="term" value="P:sphingolipid biosynthetic process"/>
    <property type="evidence" value="ECO:0007669"/>
    <property type="project" value="TreeGrafter"/>
</dbReference>
<evidence type="ECO:0000256" key="8">
    <source>
        <dbReference type="ARBA" id="ARBA00023136"/>
    </source>
</evidence>
<evidence type="ECO:0000313" key="11">
    <source>
        <dbReference type="EMBL" id="CAD7650343.1"/>
    </source>
</evidence>
<evidence type="ECO:0000256" key="7">
    <source>
        <dbReference type="ARBA" id="ARBA00023098"/>
    </source>
</evidence>
<keyword evidence="2 10" id="KW-0444">Lipid biosynthesis</keyword>
<dbReference type="PANTHER" id="PTHR11157">
    <property type="entry name" value="FATTY ACID ACYL TRANSFERASE-RELATED"/>
    <property type="match status" value="1"/>
</dbReference>
<evidence type="ECO:0000256" key="6">
    <source>
        <dbReference type="ARBA" id="ARBA00022989"/>
    </source>
</evidence>
<dbReference type="PANTHER" id="PTHR11157:SF17">
    <property type="entry name" value="ELONGATION OF VERY LONG CHAIN FATTY ACIDS PROTEIN 6"/>
    <property type="match status" value="1"/>
</dbReference>
<evidence type="ECO:0000256" key="3">
    <source>
        <dbReference type="ARBA" id="ARBA00022679"/>
    </source>
</evidence>
<feature type="transmembrane region" description="Helical" evidence="10">
    <location>
        <begin position="192"/>
        <end position="211"/>
    </location>
</feature>
<keyword evidence="3 10" id="KW-0808">Transferase</keyword>
<evidence type="ECO:0000256" key="9">
    <source>
        <dbReference type="ARBA" id="ARBA00023160"/>
    </source>
</evidence>
<evidence type="ECO:0000256" key="5">
    <source>
        <dbReference type="ARBA" id="ARBA00022832"/>
    </source>
</evidence>
<evidence type="ECO:0000256" key="10">
    <source>
        <dbReference type="RuleBase" id="RU361115"/>
    </source>
</evidence>
<proteinExistence type="inferred from homology"/>
<name>A0A7R9M149_9ACAR</name>
<dbReference type="Proteomes" id="UP000728032">
    <property type="component" value="Unassembled WGS sequence"/>
</dbReference>
<evidence type="ECO:0000256" key="2">
    <source>
        <dbReference type="ARBA" id="ARBA00022516"/>
    </source>
</evidence>
<dbReference type="OrthoDB" id="6484726at2759"/>
<gene>
    <name evidence="11" type="ORF">ONB1V03_LOCUS7760</name>
</gene>
<feature type="transmembrane region" description="Helical" evidence="10">
    <location>
        <begin position="62"/>
        <end position="81"/>
    </location>
</feature>
<comment type="catalytic activity">
    <reaction evidence="10">
        <text>a very-long-chain acyl-CoA + malonyl-CoA + H(+) = a very-long-chain 3-oxoacyl-CoA + CO2 + CoA</text>
        <dbReference type="Rhea" id="RHEA:32727"/>
        <dbReference type="ChEBI" id="CHEBI:15378"/>
        <dbReference type="ChEBI" id="CHEBI:16526"/>
        <dbReference type="ChEBI" id="CHEBI:57287"/>
        <dbReference type="ChEBI" id="CHEBI:57384"/>
        <dbReference type="ChEBI" id="CHEBI:90725"/>
        <dbReference type="ChEBI" id="CHEBI:90736"/>
        <dbReference type="EC" id="2.3.1.199"/>
    </reaction>
</comment>
<dbReference type="EMBL" id="CAJPVJ010004080">
    <property type="protein sequence ID" value="CAG2168269.1"/>
    <property type="molecule type" value="Genomic_DNA"/>
</dbReference>
<dbReference type="GO" id="GO:0005789">
    <property type="term" value="C:endoplasmic reticulum membrane"/>
    <property type="evidence" value="ECO:0007669"/>
    <property type="project" value="TreeGrafter"/>
</dbReference>
<sequence>MFKDIRYHHFNIIKPDDTGAKWSQQWHTFPGLAYIPGLTELEVAIQPYGDDLHRFMQQKWHYSLYISMAYITIILALRHWMRSRDAFNLRVPMAYWSAGLALFSIIGVIRCLPEFIHILYYKGFNASFSDSSYYKDWRLNLWYLFFVLSKALELIDTVFIVLRKQKLLTLHWVHHCLTLSYSWYVFGDVPATARWMVNMNFLIHSLMYTYYACKAFRIAIPRVVNISITSLQIIQMLYGLYINIQVLVYKLTEQPCDAHISVALTGTSLYGLFFILFINFFVRTYLLKPHTKSMVFTPACAPAGMTNGFKVNGNGVINNGVELKNRKNSADSFLGLHNINNNIEIIKKIN</sequence>
<dbReference type="AlphaFoldDB" id="A0A7R9M149"/>
<dbReference type="GO" id="GO:0042761">
    <property type="term" value="P:very long-chain fatty acid biosynthetic process"/>
    <property type="evidence" value="ECO:0007669"/>
    <property type="project" value="TreeGrafter"/>
</dbReference>
<feature type="transmembrane region" description="Helical" evidence="10">
    <location>
        <begin position="93"/>
        <end position="121"/>
    </location>
</feature>
<dbReference type="EC" id="2.3.1.199" evidence="10"/>
<dbReference type="GO" id="GO:0034626">
    <property type="term" value="P:fatty acid elongation, polyunsaturated fatty acid"/>
    <property type="evidence" value="ECO:0007669"/>
    <property type="project" value="TreeGrafter"/>
</dbReference>
<dbReference type="InterPro" id="IPR002076">
    <property type="entry name" value="ELO_fam"/>
</dbReference>
<evidence type="ECO:0000256" key="1">
    <source>
        <dbReference type="ARBA" id="ARBA00004141"/>
    </source>
</evidence>
<organism evidence="11">
    <name type="scientific">Oppiella nova</name>
    <dbReference type="NCBI Taxonomy" id="334625"/>
    <lineage>
        <taxon>Eukaryota</taxon>
        <taxon>Metazoa</taxon>
        <taxon>Ecdysozoa</taxon>
        <taxon>Arthropoda</taxon>
        <taxon>Chelicerata</taxon>
        <taxon>Arachnida</taxon>
        <taxon>Acari</taxon>
        <taxon>Acariformes</taxon>
        <taxon>Sarcoptiformes</taxon>
        <taxon>Oribatida</taxon>
        <taxon>Brachypylina</taxon>
        <taxon>Oppioidea</taxon>
        <taxon>Oppiidae</taxon>
        <taxon>Oppiella</taxon>
    </lineage>
</organism>
<comment type="similarity">
    <text evidence="10">Belongs to the ELO family.</text>
</comment>
<accession>A0A7R9M149</accession>
<keyword evidence="8 10" id="KW-0472">Membrane</keyword>
<keyword evidence="7 10" id="KW-0443">Lipid metabolism</keyword>
<keyword evidence="12" id="KW-1185">Reference proteome</keyword>
<evidence type="ECO:0000313" key="12">
    <source>
        <dbReference type="Proteomes" id="UP000728032"/>
    </source>
</evidence>
<keyword evidence="4 10" id="KW-0812">Transmembrane</keyword>
<keyword evidence="9 10" id="KW-0275">Fatty acid biosynthesis</keyword>
<keyword evidence="5 10" id="KW-0276">Fatty acid metabolism</keyword>
<comment type="subcellular location">
    <subcellularLocation>
        <location evidence="1">Membrane</location>
        <topology evidence="1">Multi-pass membrane protein</topology>
    </subcellularLocation>
</comment>
<dbReference type="GO" id="GO:0019367">
    <property type="term" value="P:fatty acid elongation, saturated fatty acid"/>
    <property type="evidence" value="ECO:0007669"/>
    <property type="project" value="TreeGrafter"/>
</dbReference>
<protein>
    <recommendedName>
        <fullName evidence="10">Elongation of very long chain fatty acids protein</fullName>
        <ecNumber evidence="10">2.3.1.199</ecNumber>
    </recommendedName>
    <alternativeName>
        <fullName evidence="10">Very-long-chain 3-oxoacyl-CoA synthase</fullName>
    </alternativeName>
</protein>
<feature type="transmembrane region" description="Helical" evidence="10">
    <location>
        <begin position="223"/>
        <end position="242"/>
    </location>
</feature>
<keyword evidence="6 10" id="KW-1133">Transmembrane helix</keyword>
<evidence type="ECO:0000256" key="4">
    <source>
        <dbReference type="ARBA" id="ARBA00022692"/>
    </source>
</evidence>
<dbReference type="Pfam" id="PF01151">
    <property type="entry name" value="ELO"/>
    <property type="match status" value="1"/>
</dbReference>
<reference evidence="11" key="1">
    <citation type="submission" date="2020-11" db="EMBL/GenBank/DDBJ databases">
        <authorList>
            <person name="Tran Van P."/>
        </authorList>
    </citation>
    <scope>NUCLEOTIDE SEQUENCE</scope>
</reference>
<dbReference type="GO" id="GO:0034625">
    <property type="term" value="P:fatty acid elongation, monounsaturated fatty acid"/>
    <property type="evidence" value="ECO:0007669"/>
    <property type="project" value="TreeGrafter"/>
</dbReference>